<gene>
    <name evidence="2" type="ORF">F5984_17455</name>
</gene>
<dbReference type="InterPro" id="IPR001279">
    <property type="entry name" value="Metallo-B-lactamas"/>
</dbReference>
<proteinExistence type="predicted"/>
<dbReference type="RefSeq" id="WP_152125523.1">
    <property type="nucleotide sequence ID" value="NZ_WELI01000007.1"/>
</dbReference>
<dbReference type="InterPro" id="IPR036866">
    <property type="entry name" value="RibonucZ/Hydroxyglut_hydro"/>
</dbReference>
<protein>
    <recommendedName>
        <fullName evidence="1">Metallo-beta-lactamase domain-containing protein</fullName>
    </recommendedName>
</protein>
<sequence>MVTIRMYNVGLGDCFLLRFEGKAKPWFMLIDCGLFRGSPAERETLNAVVDDIAQTTHGRLDVVVATHEHQDHLSGFWYAQESFRAQIQIGQVWLAWTENPADPMANALKATMNGFAEQLEQTMTQLRHDPRRGISPDTLAAVESVLEFAGFGEPLAANDRLSINQKALRFLKEAPTDPEQPVLYVEPGSMAPVAALPNVRFFVLGPPRSELLRKSDPTRSRPEVYHFAGGERSNYALLIPATDKTNTDPDRQDAIPFDSSYQMSITDAQNDPFFCNRYWNDTDPAGTDQRYRRIDNDWLYAVGDLALQLDGDTNNTSLALAIELVDSGRVLLFPGDAQVGNWLSWDSCKWTDFPNLTTQQLLAKTVFYKVGHHGSHNATLREQGLERMTHPDLVAMIPVDETFARQKKKWDMPFGGLYKRLVEKTRGRVIQADGHTPPLPDPRYPSVTDATEQQAFLKALRHSPSNRPGAAWPLWTEYTIG</sequence>
<dbReference type="PANTHER" id="PTHR30619">
    <property type="entry name" value="DNA INTERNALIZATION/COMPETENCE PROTEIN COMEC/REC2"/>
    <property type="match status" value="1"/>
</dbReference>
<evidence type="ECO:0000313" key="3">
    <source>
        <dbReference type="Proteomes" id="UP000488299"/>
    </source>
</evidence>
<dbReference type="Pfam" id="PF00753">
    <property type="entry name" value="Lactamase_B"/>
    <property type="match status" value="1"/>
</dbReference>
<dbReference type="Gene3D" id="3.60.15.10">
    <property type="entry name" value="Ribonuclease Z/Hydroxyacylglutathione hydrolase-like"/>
    <property type="match status" value="1"/>
</dbReference>
<dbReference type="EMBL" id="WELI01000007">
    <property type="protein sequence ID" value="KAB7728628.1"/>
    <property type="molecule type" value="Genomic_DNA"/>
</dbReference>
<evidence type="ECO:0000259" key="1">
    <source>
        <dbReference type="Pfam" id="PF00753"/>
    </source>
</evidence>
<dbReference type="SUPFAM" id="SSF56281">
    <property type="entry name" value="Metallo-hydrolase/oxidoreductase"/>
    <property type="match status" value="1"/>
</dbReference>
<dbReference type="Proteomes" id="UP000488299">
    <property type="component" value="Unassembled WGS sequence"/>
</dbReference>
<keyword evidence="3" id="KW-1185">Reference proteome</keyword>
<dbReference type="AlphaFoldDB" id="A0A7J5TY26"/>
<reference evidence="2 3" key="1">
    <citation type="submission" date="2019-10" db="EMBL/GenBank/DDBJ databases">
        <title>Rudanella paleaurantiibacter sp. nov., isolated from sludge.</title>
        <authorList>
            <person name="Xu S.Q."/>
        </authorList>
    </citation>
    <scope>NUCLEOTIDE SEQUENCE [LARGE SCALE GENOMIC DNA]</scope>
    <source>
        <strain evidence="2 3">HX-22-17</strain>
    </source>
</reference>
<organism evidence="2 3">
    <name type="scientific">Rudanella paleaurantiibacter</name>
    <dbReference type="NCBI Taxonomy" id="2614655"/>
    <lineage>
        <taxon>Bacteria</taxon>
        <taxon>Pseudomonadati</taxon>
        <taxon>Bacteroidota</taxon>
        <taxon>Cytophagia</taxon>
        <taxon>Cytophagales</taxon>
        <taxon>Cytophagaceae</taxon>
        <taxon>Rudanella</taxon>
    </lineage>
</organism>
<comment type="caution">
    <text evidence="2">The sequence shown here is derived from an EMBL/GenBank/DDBJ whole genome shotgun (WGS) entry which is preliminary data.</text>
</comment>
<dbReference type="PANTHER" id="PTHR30619:SF1">
    <property type="entry name" value="RECOMBINATION PROTEIN 2"/>
    <property type="match status" value="1"/>
</dbReference>
<accession>A0A7J5TY26</accession>
<dbReference type="InterPro" id="IPR052159">
    <property type="entry name" value="Competence_DNA_uptake"/>
</dbReference>
<evidence type="ECO:0000313" key="2">
    <source>
        <dbReference type="EMBL" id="KAB7728628.1"/>
    </source>
</evidence>
<feature type="domain" description="Metallo-beta-lactamase" evidence="1">
    <location>
        <begin position="10"/>
        <end position="104"/>
    </location>
</feature>
<name>A0A7J5TY26_9BACT</name>